<name>A0A086BM55_9FLAO</name>
<dbReference type="SUPFAM" id="SSF55486">
    <property type="entry name" value="Metalloproteases ('zincins'), catalytic domain"/>
    <property type="match status" value="1"/>
</dbReference>
<dbReference type="STRING" id="558152.IQ37_02280"/>
<dbReference type="CDD" id="cd00161">
    <property type="entry name" value="beta-trefoil_Ricin-like"/>
    <property type="match status" value="1"/>
</dbReference>
<dbReference type="InterPro" id="IPR008949">
    <property type="entry name" value="Isoprenoid_synthase_dom_sf"/>
</dbReference>
<dbReference type="OrthoDB" id="2989600at2"/>
<organism evidence="1 2">
    <name type="scientific">Chryseobacterium piperi</name>
    <dbReference type="NCBI Taxonomy" id="558152"/>
    <lineage>
        <taxon>Bacteria</taxon>
        <taxon>Pseudomonadati</taxon>
        <taxon>Bacteroidota</taxon>
        <taxon>Flavobacteriia</taxon>
        <taxon>Flavobacteriales</taxon>
        <taxon>Weeksellaceae</taxon>
        <taxon>Chryseobacterium group</taxon>
        <taxon>Chryseobacterium</taxon>
    </lineage>
</organism>
<sequence length="1766" mass="206130">MENVASKYNNYPYWFTPTGMASSTSYTVHQLRDILVQWIEQEGIGKYYPWEELEQWELERYVIYAFPNIELKDAALAASWSAWLVIFEEWLSTIEGSLEESITKFSNCLDDDWVSDDYKQEILIKSFQSLQLKAMEGMPERWKNVFKDNLNFYFRSLIEERKQYEAKNYPDFQAYKNQRKDSSGARIWINLIERLYHQPCSEELNALPELEELRTTAAEIFALSRDYYKISHYLSYKSYYRILRVLRQQERLSPLDCEERAKEEIIKSVEMFQIDREKIEKKIKKENEKELEIYIDQLGAWAYGADVWAWESIKINTHHHRESSSSMNEKRLRCNKEEIFTGIYYADRQTSDLPAPVKMKIPYTSLEGEDAYADAYQIMTNIYVMPEALILFWIEGDDQSTSDLIDTQDAKEKFVRGIRHNIREIKEGYSGKLLIDYFVENTFHFFELKNGEKAGGILIMAPTNNQTAKGIFNYELPYPFDQALAGQPTGSIITTYPHVYMEPWENFDKTLTHNLLHAFKSLQGEYTSDTINIYSYLGEGYSSSNTTYRIMINDISITNRTESIFNGIFPPLIGDDYVTESSIIQDNLKMNRGHIYLNKSKKLLYYPSDLFKIPSKRSENLNIPTYDSLLTKIGPYEFTFQNNVYYPDETKEISRFSQAFERVSWRDVLSGRKEEIENVFKRVKLPTFYGGKFTNSKKEVYDNERSLYTIFPSVVHILNEKVGNTPETVLDYRHWTTVLSKHITADSFAIANLFRFYSLSENLANILGIHYGLVDWNLQSASPEEAALSVISLIGIPHSKGTPLEEVLLNRLYSENEIAPYLESAETPSFYIREYRERRNVNWSAFLYNQLNNLAIPIIKDIYLRAEQSIYISFAQVIAMVEYKASLIREQIQADVDIDALDMAFLVMNDYLHGMMDDLLVKVAVNIKESMHHALLYLINQLCDQKLTDFTVEFMKRSKQEFIGEYEDEKAAASLFEDHISHLKEDVFEYSERIKIVVEALDQAYGLWPSTHNLLHTEPPLFLDIKADFREGSHIDIDQIKVKWMLPLNIPYDLIHCINIVFEEYDNDGNIINTVSVPVEDQSLEIIPMLPLTEETYLWKVYFIDSHGVNISTKKSEIKYAYQEDKQVLQYDFNALENGNLPIFRPCVGSVFRIISEESNMALTHGEIREEDQGKFKEFPNRINYYADLIQEPVSNDIKQLWRLNRSYQIEEKKLEINDKDYFVFENIASGMMINRATLKSSNEKIVFCSDDIKNGNSFFNPDVGKWGRFRLRDLEKDLGIGFKQGDEDNDKKGKKVSVITIEDDNPLYEWRLVDANIEIPVTDGIYYISSEVTKMFLDRNLPIEDDTTVIQWPIASKEYPPIWQVQEFDSGYVKLFNLQNKKFLSEDESDGQVVEDEDFYYYELEANPSKFYGQFDLYYDQGWRISNHAFGNGTLQVKNDIDYNVPEPLISAVGFDHLSKFRFTPFPSLGRGYYILFDTGDALTYEANAFGQLAKKKKDSQDKNQQWWLMPATGADDFHIINHNGMRLFAIDDTLGVFSIADTTGENSKVRWRLAYQDKGWKIISAEDNKVIAYVGAKTQLLQMRDDTSTRFTFEALSDQTNQLKKYYSIRPAMEPDLAMSAKDEFVSSTIIMTGYDKNDPKQLWEIEYLEGNICFIMNVYSKRYINVWKGFNTEGYNIIQWREKGDGKEPGDNEKWELQNIQHYSFEGPSRWNCIVQHSKKALTGKIVEEEGELRLVQADIDDNNSNYLQQWVIEPVLYKPKNK</sequence>
<evidence type="ECO:0000313" key="2">
    <source>
        <dbReference type="Proteomes" id="UP000028709"/>
    </source>
</evidence>
<gene>
    <name evidence="1" type="ORF">IQ37_02280</name>
</gene>
<dbReference type="Gene3D" id="2.80.10.50">
    <property type="match status" value="1"/>
</dbReference>
<proteinExistence type="predicted"/>
<dbReference type="SUPFAM" id="SSF48576">
    <property type="entry name" value="Terpenoid synthases"/>
    <property type="match status" value="1"/>
</dbReference>
<dbReference type="SUPFAM" id="SSF50370">
    <property type="entry name" value="Ricin B-like lectins"/>
    <property type="match status" value="3"/>
</dbReference>
<evidence type="ECO:0000313" key="1">
    <source>
        <dbReference type="EMBL" id="KFF30019.1"/>
    </source>
</evidence>
<dbReference type="Pfam" id="PF19086">
    <property type="entry name" value="Terpene_syn_C_2"/>
    <property type="match status" value="1"/>
</dbReference>
<dbReference type="Gene3D" id="3.90.1240.10">
    <property type="entry name" value="Metalloproteases ('zincins'), catalytic domain like"/>
    <property type="match status" value="1"/>
</dbReference>
<accession>A0A086BM55</accession>
<dbReference type="InterPro" id="IPR035992">
    <property type="entry name" value="Ricin_B-like_lectins"/>
</dbReference>
<dbReference type="RefSeq" id="WP_131329472.1">
    <property type="nucleotide sequence ID" value="NZ_CP023049.2"/>
</dbReference>
<comment type="caution">
    <text evidence="1">The sequence shown here is derived from an EMBL/GenBank/DDBJ whole genome shotgun (WGS) entry which is preliminary data.</text>
</comment>
<reference evidence="1 2" key="1">
    <citation type="submission" date="2014-07" db="EMBL/GenBank/DDBJ databases">
        <title>Genome of Chryseobacterium piperi CTM.</title>
        <authorList>
            <person name="Pipes S.E."/>
            <person name="Stropko S.J."/>
            <person name="Newman J.D."/>
        </authorList>
    </citation>
    <scope>NUCLEOTIDE SEQUENCE [LARGE SCALE GENOMIC DNA]</scope>
    <source>
        <strain evidence="1 2">CTM</strain>
    </source>
</reference>
<dbReference type="Gene3D" id="1.10.600.10">
    <property type="entry name" value="Farnesyl Diphosphate Synthase"/>
    <property type="match status" value="1"/>
</dbReference>
<protein>
    <submittedName>
        <fullName evidence="1">Uncharacterized protein</fullName>
    </submittedName>
</protein>
<dbReference type="Proteomes" id="UP000028709">
    <property type="component" value="Unassembled WGS sequence"/>
</dbReference>
<dbReference type="EMBL" id="JPRJ01000002">
    <property type="protein sequence ID" value="KFF30019.1"/>
    <property type="molecule type" value="Genomic_DNA"/>
</dbReference>
<keyword evidence="2" id="KW-1185">Reference proteome</keyword>